<feature type="compositionally biased region" description="Low complexity" evidence="2">
    <location>
        <begin position="168"/>
        <end position="178"/>
    </location>
</feature>
<feature type="coiled-coil region" evidence="1">
    <location>
        <begin position="461"/>
        <end position="488"/>
    </location>
</feature>
<dbReference type="EMBL" id="KN832977">
    <property type="protein sequence ID" value="KIM88159.1"/>
    <property type="molecule type" value="Genomic_DNA"/>
</dbReference>
<evidence type="ECO:0000256" key="1">
    <source>
        <dbReference type="SAM" id="Coils"/>
    </source>
</evidence>
<organism evidence="3 4">
    <name type="scientific">Piloderma croceum (strain F 1598)</name>
    <dbReference type="NCBI Taxonomy" id="765440"/>
    <lineage>
        <taxon>Eukaryota</taxon>
        <taxon>Fungi</taxon>
        <taxon>Dikarya</taxon>
        <taxon>Basidiomycota</taxon>
        <taxon>Agaricomycotina</taxon>
        <taxon>Agaricomycetes</taxon>
        <taxon>Agaricomycetidae</taxon>
        <taxon>Atheliales</taxon>
        <taxon>Atheliaceae</taxon>
        <taxon>Piloderma</taxon>
    </lineage>
</organism>
<evidence type="ECO:0000313" key="3">
    <source>
        <dbReference type="EMBL" id="KIM88159.1"/>
    </source>
</evidence>
<feature type="region of interest" description="Disordered" evidence="2">
    <location>
        <begin position="512"/>
        <end position="540"/>
    </location>
</feature>
<keyword evidence="1" id="KW-0175">Coiled coil</keyword>
<dbReference type="InParanoid" id="A0A0C3G8U9"/>
<feature type="compositionally biased region" description="Basic and acidic residues" evidence="2">
    <location>
        <begin position="521"/>
        <end position="533"/>
    </location>
</feature>
<feature type="region of interest" description="Disordered" evidence="2">
    <location>
        <begin position="358"/>
        <end position="398"/>
    </location>
</feature>
<dbReference type="OrthoDB" id="2507488at2759"/>
<proteinExistence type="predicted"/>
<keyword evidence="4" id="KW-1185">Reference proteome</keyword>
<accession>A0A0C3G8U9</accession>
<protein>
    <submittedName>
        <fullName evidence="3">Uncharacterized protein</fullName>
    </submittedName>
</protein>
<reference evidence="3 4" key="1">
    <citation type="submission" date="2014-04" db="EMBL/GenBank/DDBJ databases">
        <authorList>
            <consortium name="DOE Joint Genome Institute"/>
            <person name="Kuo A."/>
            <person name="Tarkka M."/>
            <person name="Buscot F."/>
            <person name="Kohler A."/>
            <person name="Nagy L.G."/>
            <person name="Floudas D."/>
            <person name="Copeland A."/>
            <person name="Barry K.W."/>
            <person name="Cichocki N."/>
            <person name="Veneault-Fourrey C."/>
            <person name="LaButti K."/>
            <person name="Lindquist E.A."/>
            <person name="Lipzen A."/>
            <person name="Lundell T."/>
            <person name="Morin E."/>
            <person name="Murat C."/>
            <person name="Sun H."/>
            <person name="Tunlid A."/>
            <person name="Henrissat B."/>
            <person name="Grigoriev I.V."/>
            <person name="Hibbett D.S."/>
            <person name="Martin F."/>
            <person name="Nordberg H.P."/>
            <person name="Cantor M.N."/>
            <person name="Hua S.X."/>
        </authorList>
    </citation>
    <scope>NUCLEOTIDE SEQUENCE [LARGE SCALE GENOMIC DNA]</scope>
    <source>
        <strain evidence="3 4">F 1598</strain>
    </source>
</reference>
<name>A0A0C3G8U9_PILCF</name>
<dbReference type="HOGENOM" id="CLU_013602_0_0_1"/>
<dbReference type="Proteomes" id="UP000054166">
    <property type="component" value="Unassembled WGS sequence"/>
</dbReference>
<evidence type="ECO:0000256" key="2">
    <source>
        <dbReference type="SAM" id="MobiDB-lite"/>
    </source>
</evidence>
<gene>
    <name evidence="3" type="ORF">PILCRDRAFT_249197</name>
</gene>
<dbReference type="AlphaFoldDB" id="A0A0C3G8U9"/>
<sequence>MYRGSSPIFDVPEFPSMRRVKPLPKRRRTSEIATHIENEVVLSSPGILNADAATEDLIAQADSLSTQLALQSYYMPILGGVQSLFGNDTDNRTIDFGYNLGGQEDDHGDGDYIDHLQQPGNTKKRKVPANTPLSPHGHDVGSGQSGEDEPVERGGPGDGRFDHDLMDSFSSAPSSGTSGQRRGKLTPATLAGLQHKEMLKHRKRQLAAVLGAISHGDTLALDQALTSNYPFAHMGLSADMKNEPPRVRLSRRRGPRLARAAKALINLNTSLPKSSSSISKKATFPVSDFFFVCHSATSDRLVATKEEVALLRSRFEAELARQAAKATEAAAEARRAALAAATSTRAKGNRAQQRALLGVKSRGSKKKKRSALAIASNPHHRRNYVPSRLPQSGQANPAQAALNAQNYLGPPPFRFLSAEIPSRRRKKSQAAAPSAQLTNPADEWICPFCEYELFYGNDADYRRAVRNRKKILRRRRRAERAAANVTAKVPERSVSAQDEEYDVGYEPSIADFASAAKQGRGKGDGDKGERGGDHLQSSFG</sequence>
<feature type="region of interest" description="Disordered" evidence="2">
    <location>
        <begin position="96"/>
        <end position="184"/>
    </location>
</feature>
<reference evidence="4" key="2">
    <citation type="submission" date="2015-01" db="EMBL/GenBank/DDBJ databases">
        <title>Evolutionary Origins and Diversification of the Mycorrhizal Mutualists.</title>
        <authorList>
            <consortium name="DOE Joint Genome Institute"/>
            <consortium name="Mycorrhizal Genomics Consortium"/>
            <person name="Kohler A."/>
            <person name="Kuo A."/>
            <person name="Nagy L.G."/>
            <person name="Floudas D."/>
            <person name="Copeland A."/>
            <person name="Barry K.W."/>
            <person name="Cichocki N."/>
            <person name="Veneault-Fourrey C."/>
            <person name="LaButti K."/>
            <person name="Lindquist E.A."/>
            <person name="Lipzen A."/>
            <person name="Lundell T."/>
            <person name="Morin E."/>
            <person name="Murat C."/>
            <person name="Riley R."/>
            <person name="Ohm R."/>
            <person name="Sun H."/>
            <person name="Tunlid A."/>
            <person name="Henrissat B."/>
            <person name="Grigoriev I.V."/>
            <person name="Hibbett D.S."/>
            <person name="Martin F."/>
        </authorList>
    </citation>
    <scope>NUCLEOTIDE SEQUENCE [LARGE SCALE GENOMIC DNA]</scope>
    <source>
        <strain evidence="4">F 1598</strain>
    </source>
</reference>
<evidence type="ECO:0000313" key="4">
    <source>
        <dbReference type="Proteomes" id="UP000054166"/>
    </source>
</evidence>